<feature type="compositionally biased region" description="Low complexity" evidence="13">
    <location>
        <begin position="42"/>
        <end position="64"/>
    </location>
</feature>
<feature type="region of interest" description="Disordered" evidence="13">
    <location>
        <begin position="321"/>
        <end position="382"/>
    </location>
</feature>
<evidence type="ECO:0000256" key="2">
    <source>
        <dbReference type="ARBA" id="ARBA00012513"/>
    </source>
</evidence>
<dbReference type="AlphaFoldDB" id="A0A077ZXI1"/>
<dbReference type="OMA" id="HSAINNI"/>
<dbReference type="InterPro" id="IPR002110">
    <property type="entry name" value="Ankyrin_rpt"/>
</dbReference>
<keyword evidence="8 12" id="KW-0067">ATP-binding</keyword>
<dbReference type="GO" id="GO:0005524">
    <property type="term" value="F:ATP binding"/>
    <property type="evidence" value="ECO:0007669"/>
    <property type="project" value="UniProtKB-UniRule"/>
</dbReference>
<evidence type="ECO:0000256" key="10">
    <source>
        <dbReference type="ARBA" id="ARBA00048679"/>
    </source>
</evidence>
<keyword evidence="4" id="KW-0597">Phosphoprotein</keyword>
<evidence type="ECO:0000256" key="7">
    <source>
        <dbReference type="ARBA" id="ARBA00022777"/>
    </source>
</evidence>
<dbReference type="FunFam" id="3.30.200.20:FF:000524">
    <property type="entry name" value="Non-specific serine/threonine protein kinase"/>
    <property type="match status" value="1"/>
</dbReference>
<feature type="repeat" description="ANK" evidence="11">
    <location>
        <begin position="426"/>
        <end position="458"/>
    </location>
</feature>
<dbReference type="PROSITE" id="PS00107">
    <property type="entry name" value="PROTEIN_KINASE_ATP"/>
    <property type="match status" value="1"/>
</dbReference>
<comment type="catalytic activity">
    <reaction evidence="9">
        <text>L-threonyl-[protein] + ATP = O-phospho-L-threonyl-[protein] + ADP + H(+)</text>
        <dbReference type="Rhea" id="RHEA:46608"/>
        <dbReference type="Rhea" id="RHEA-COMP:11060"/>
        <dbReference type="Rhea" id="RHEA-COMP:11605"/>
        <dbReference type="ChEBI" id="CHEBI:15378"/>
        <dbReference type="ChEBI" id="CHEBI:30013"/>
        <dbReference type="ChEBI" id="CHEBI:30616"/>
        <dbReference type="ChEBI" id="CHEBI:61977"/>
        <dbReference type="ChEBI" id="CHEBI:456216"/>
        <dbReference type="EC" id="2.7.11.1"/>
    </reaction>
</comment>
<evidence type="ECO:0000256" key="3">
    <source>
        <dbReference type="ARBA" id="ARBA00022527"/>
    </source>
</evidence>
<feature type="repeat" description="ANK" evidence="11">
    <location>
        <begin position="492"/>
        <end position="524"/>
    </location>
</feature>
<evidence type="ECO:0000259" key="14">
    <source>
        <dbReference type="PROSITE" id="PS50011"/>
    </source>
</evidence>
<dbReference type="SUPFAM" id="SSF48403">
    <property type="entry name" value="Ankyrin repeat"/>
    <property type="match status" value="1"/>
</dbReference>
<dbReference type="Gene3D" id="1.25.40.20">
    <property type="entry name" value="Ankyrin repeat-containing domain"/>
    <property type="match status" value="2"/>
</dbReference>
<comment type="catalytic activity">
    <reaction evidence="10">
        <text>L-seryl-[protein] + ATP = O-phospho-L-seryl-[protein] + ADP + H(+)</text>
        <dbReference type="Rhea" id="RHEA:17989"/>
        <dbReference type="Rhea" id="RHEA-COMP:9863"/>
        <dbReference type="Rhea" id="RHEA-COMP:11604"/>
        <dbReference type="ChEBI" id="CHEBI:15378"/>
        <dbReference type="ChEBI" id="CHEBI:29999"/>
        <dbReference type="ChEBI" id="CHEBI:30616"/>
        <dbReference type="ChEBI" id="CHEBI:83421"/>
        <dbReference type="ChEBI" id="CHEBI:456216"/>
        <dbReference type="EC" id="2.7.11.1"/>
    </reaction>
</comment>
<comment type="similarity">
    <text evidence="1">Belongs to the protein kinase superfamily. AGC Ser/Thr protein kinase family.</text>
</comment>
<dbReference type="InterPro" id="IPR036770">
    <property type="entry name" value="Ankyrin_rpt-contain_sf"/>
</dbReference>
<dbReference type="SMART" id="SM00248">
    <property type="entry name" value="ANK"/>
    <property type="match status" value="3"/>
</dbReference>
<feature type="region of interest" description="Disordered" evidence="13">
    <location>
        <begin position="1"/>
        <end position="73"/>
    </location>
</feature>
<dbReference type="GO" id="GO:0004674">
    <property type="term" value="F:protein serine/threonine kinase activity"/>
    <property type="evidence" value="ECO:0007669"/>
    <property type="project" value="UniProtKB-KW"/>
</dbReference>
<feature type="compositionally biased region" description="Basic and acidic residues" evidence="13">
    <location>
        <begin position="1"/>
        <end position="11"/>
    </location>
</feature>
<organism evidence="15 16">
    <name type="scientific">Stylonychia lemnae</name>
    <name type="common">Ciliate</name>
    <dbReference type="NCBI Taxonomy" id="5949"/>
    <lineage>
        <taxon>Eukaryota</taxon>
        <taxon>Sar</taxon>
        <taxon>Alveolata</taxon>
        <taxon>Ciliophora</taxon>
        <taxon>Intramacronucleata</taxon>
        <taxon>Spirotrichea</taxon>
        <taxon>Stichotrichia</taxon>
        <taxon>Sporadotrichida</taxon>
        <taxon>Oxytrichidae</taxon>
        <taxon>Stylonychinae</taxon>
        <taxon>Stylonychia</taxon>
    </lineage>
</organism>
<dbReference type="Pfam" id="PF00023">
    <property type="entry name" value="Ank"/>
    <property type="match status" value="1"/>
</dbReference>
<dbReference type="InterPro" id="IPR017441">
    <property type="entry name" value="Protein_kinase_ATP_BS"/>
</dbReference>
<feature type="binding site" evidence="12">
    <location>
        <position position="704"/>
    </location>
    <ligand>
        <name>ATP</name>
        <dbReference type="ChEBI" id="CHEBI:30616"/>
    </ligand>
</feature>
<feature type="region of interest" description="Disordered" evidence="13">
    <location>
        <begin position="582"/>
        <end position="661"/>
    </location>
</feature>
<evidence type="ECO:0000256" key="9">
    <source>
        <dbReference type="ARBA" id="ARBA00047899"/>
    </source>
</evidence>
<dbReference type="FunFam" id="1.10.510.10:FF:000008">
    <property type="entry name" value="Non-specific serine/threonine protein kinase"/>
    <property type="match status" value="1"/>
</dbReference>
<feature type="compositionally biased region" description="Low complexity" evidence="13">
    <location>
        <begin position="368"/>
        <end position="381"/>
    </location>
</feature>
<feature type="compositionally biased region" description="Polar residues" evidence="13">
    <location>
        <begin position="12"/>
        <end position="41"/>
    </location>
</feature>
<feature type="compositionally biased region" description="Polar residues" evidence="13">
    <location>
        <begin position="333"/>
        <end position="342"/>
    </location>
</feature>
<feature type="region of interest" description="Disordered" evidence="13">
    <location>
        <begin position="191"/>
        <end position="210"/>
    </location>
</feature>
<dbReference type="InterPro" id="IPR000719">
    <property type="entry name" value="Prot_kinase_dom"/>
</dbReference>
<dbReference type="EMBL" id="CCKQ01003495">
    <property type="protein sequence ID" value="CDW74610.1"/>
    <property type="molecule type" value="Genomic_DNA"/>
</dbReference>
<dbReference type="InterPro" id="IPR045270">
    <property type="entry name" value="STKc_AGC"/>
</dbReference>
<feature type="compositionally biased region" description="Polar residues" evidence="13">
    <location>
        <begin position="582"/>
        <end position="649"/>
    </location>
</feature>
<dbReference type="PROSITE" id="PS50088">
    <property type="entry name" value="ANK_REPEAT"/>
    <property type="match status" value="3"/>
</dbReference>
<evidence type="ECO:0000256" key="8">
    <source>
        <dbReference type="ARBA" id="ARBA00022840"/>
    </source>
</evidence>
<evidence type="ECO:0000313" key="16">
    <source>
        <dbReference type="Proteomes" id="UP000039865"/>
    </source>
</evidence>
<gene>
    <name evidence="15" type="primary">Contig13493.g14397</name>
    <name evidence="15" type="ORF">STYLEM_3591</name>
</gene>
<feature type="region of interest" description="Disordered" evidence="13">
    <location>
        <begin position="122"/>
        <end position="150"/>
    </location>
</feature>
<evidence type="ECO:0000256" key="4">
    <source>
        <dbReference type="ARBA" id="ARBA00022553"/>
    </source>
</evidence>
<dbReference type="PANTHER" id="PTHR24351">
    <property type="entry name" value="RIBOSOMAL PROTEIN S6 KINASE"/>
    <property type="match status" value="1"/>
</dbReference>
<dbReference type="Proteomes" id="UP000039865">
    <property type="component" value="Unassembled WGS sequence"/>
</dbReference>
<evidence type="ECO:0000256" key="12">
    <source>
        <dbReference type="PROSITE-ProRule" id="PRU10141"/>
    </source>
</evidence>
<keyword evidence="6 12" id="KW-0547">Nucleotide-binding</keyword>
<dbReference type="InParanoid" id="A0A077ZXI1"/>
<accession>A0A077ZXI1</accession>
<dbReference type="Gene3D" id="1.10.510.10">
    <property type="entry name" value="Transferase(Phosphotransferase) domain 1"/>
    <property type="match status" value="1"/>
</dbReference>
<dbReference type="OrthoDB" id="291953at2759"/>
<dbReference type="CDD" id="cd05123">
    <property type="entry name" value="STKc_AGC"/>
    <property type="match status" value="1"/>
</dbReference>
<name>A0A077ZXI1_STYLE</name>
<evidence type="ECO:0000256" key="13">
    <source>
        <dbReference type="SAM" id="MobiDB-lite"/>
    </source>
</evidence>
<dbReference type="EC" id="2.7.11.1" evidence="2"/>
<evidence type="ECO:0000256" key="6">
    <source>
        <dbReference type="ARBA" id="ARBA00022741"/>
    </source>
</evidence>
<feature type="domain" description="Protein kinase" evidence="14">
    <location>
        <begin position="675"/>
        <end position="932"/>
    </location>
</feature>
<sequence>MMEFLYGKRNDTAAQSPNNNSQTNSGKPTSRNSPTGSISSTNRSAQKSSNSNQQQTASQSAYNNTQSSTKAKNIEASQQSIFTMSKDSKSGTATQSMSSQKGLHTQNQAIAGAYSNIMTSIGLQGRNNSPKNQTGIEVPTRKSTKNSERLFPSEPIQTKSSVNNNANMNSQMFYGAKGSNQYIQSQSLSSNNMSKNQYGQPKQYNPTATPQHKNIDIISQQMGIETTKYKRRSNSPQSNTSSLIDTTSFTDTSLNKVNVQYPQKSPKTSSRRVLNINKDNENVYEEMKVDGTIESSDEDDMMQNPFDISSKDLQSKAGQMSYNNTIPKMPAQSPVNNQSSDRYSMPKEQGSKVNFVSPKTQTTNNRHTQGGSTSNNQNQSTENYKKKVIQYLIDAAETGNTDSVQDALNKQKYGQFTADINSHNKEDWTTLHFAVSEGHFNIAQMVLENNADVNALTAAKRTPLHIACIRGRPDYSKLLLIKGANVNLQDIDGNTPLHYASEYGHKDILIQLLQKNANIKIKNNLGKSPLDVSSSNRIFNIQQQQEEVKQIDNSPNPKNFQFARNAMHNNQNRVVIHNLNQQQSDGQMKQSATGEDNSQLQESVTNNNNNTQATSGQKPYNKQNSNNLNQSTKVGDNERQNTGSSQTSAGEYFLDNESSNPDIQQQEEKISTSSFHAIQLLGKGSFGEVYLVQKKSNSQYYAMKVLSKSKIMGQNLVRYAKTERNVLSYTQHPFIVNLNYAFQTSDKLFLILDYCPGGDMARVLQRERRFSEDRARIYIAEIVLAIQYLHKRDIIFRDLKPDNVVIDSEGHALLTDFGLSKEGVLDNISANSFCGSVAYLAPEMLKRSGHGKSVDWYLLGVLLYEMLVGQPPYFCNNKEQLFYNIQKGVLKLPASISHEAKSLLISLLNRNPNKRLGAAPTDAEEIKKHPFFDGIDWDRIIRRDYEVPKPNIRQIVQQEINPSIFEDIPLNIDGVNNNNIPGWSFVNPLENKEQMIEINVNDQTQKISQN</sequence>
<evidence type="ECO:0000256" key="1">
    <source>
        <dbReference type="ARBA" id="ARBA00009903"/>
    </source>
</evidence>
<feature type="compositionally biased region" description="Polar residues" evidence="13">
    <location>
        <begin position="122"/>
        <end position="135"/>
    </location>
</feature>
<keyword evidence="3" id="KW-0723">Serine/threonine-protein kinase</keyword>
<feature type="compositionally biased region" description="Polar residues" evidence="13">
    <location>
        <begin position="351"/>
        <end position="367"/>
    </location>
</feature>
<keyword evidence="5" id="KW-0808">Transferase</keyword>
<evidence type="ECO:0000256" key="11">
    <source>
        <dbReference type="PROSITE-ProRule" id="PRU00023"/>
    </source>
</evidence>
<keyword evidence="16" id="KW-1185">Reference proteome</keyword>
<dbReference type="Gene3D" id="3.30.200.20">
    <property type="entry name" value="Phosphorylase Kinase, domain 1"/>
    <property type="match status" value="1"/>
</dbReference>
<dbReference type="SUPFAM" id="SSF56112">
    <property type="entry name" value="Protein kinase-like (PK-like)"/>
    <property type="match status" value="1"/>
</dbReference>
<dbReference type="InterPro" id="IPR011009">
    <property type="entry name" value="Kinase-like_dom_sf"/>
</dbReference>
<dbReference type="PROSITE" id="PS50297">
    <property type="entry name" value="ANK_REP_REGION"/>
    <property type="match status" value="3"/>
</dbReference>
<dbReference type="PROSITE" id="PS50011">
    <property type="entry name" value="PROTEIN_KINASE_DOM"/>
    <property type="match status" value="1"/>
</dbReference>
<keyword evidence="11" id="KW-0040">ANK repeat</keyword>
<protein>
    <recommendedName>
        <fullName evidence="2">non-specific serine/threonine protein kinase</fullName>
        <ecNumber evidence="2">2.7.11.1</ecNumber>
    </recommendedName>
</protein>
<dbReference type="Pfam" id="PF12796">
    <property type="entry name" value="Ank_2"/>
    <property type="match status" value="1"/>
</dbReference>
<dbReference type="SMART" id="SM00220">
    <property type="entry name" value="S_TKc"/>
    <property type="match status" value="1"/>
</dbReference>
<evidence type="ECO:0000313" key="15">
    <source>
        <dbReference type="EMBL" id="CDW74610.1"/>
    </source>
</evidence>
<proteinExistence type="inferred from homology"/>
<keyword evidence="7 15" id="KW-0418">Kinase</keyword>
<reference evidence="15 16" key="1">
    <citation type="submission" date="2014-06" db="EMBL/GenBank/DDBJ databases">
        <authorList>
            <person name="Swart Estienne"/>
        </authorList>
    </citation>
    <scope>NUCLEOTIDE SEQUENCE [LARGE SCALE GENOMIC DNA]</scope>
    <source>
        <strain evidence="15 16">130c</strain>
    </source>
</reference>
<evidence type="ECO:0000256" key="5">
    <source>
        <dbReference type="ARBA" id="ARBA00022679"/>
    </source>
</evidence>
<dbReference type="Pfam" id="PF00069">
    <property type="entry name" value="Pkinase"/>
    <property type="match status" value="1"/>
</dbReference>
<feature type="repeat" description="ANK" evidence="11">
    <location>
        <begin position="459"/>
        <end position="491"/>
    </location>
</feature>